<comment type="caution">
    <text evidence="1">The sequence shown here is derived from an EMBL/GenBank/DDBJ whole genome shotgun (WGS) entry which is preliminary data.</text>
</comment>
<evidence type="ECO:0000313" key="2">
    <source>
        <dbReference type="Proteomes" id="UP001501599"/>
    </source>
</evidence>
<reference evidence="2" key="1">
    <citation type="journal article" date="2019" name="Int. J. Syst. Evol. Microbiol.">
        <title>The Global Catalogue of Microorganisms (GCM) 10K type strain sequencing project: providing services to taxonomists for standard genome sequencing and annotation.</title>
        <authorList>
            <consortium name="The Broad Institute Genomics Platform"/>
            <consortium name="The Broad Institute Genome Sequencing Center for Infectious Disease"/>
            <person name="Wu L."/>
            <person name="Ma J."/>
        </authorList>
    </citation>
    <scope>NUCLEOTIDE SEQUENCE [LARGE SCALE GENOMIC DNA]</scope>
    <source>
        <strain evidence="2">JCM 16026</strain>
    </source>
</reference>
<dbReference type="EMBL" id="BAAAQT010000005">
    <property type="protein sequence ID" value="GAA2172837.1"/>
    <property type="molecule type" value="Genomic_DNA"/>
</dbReference>
<dbReference type="Proteomes" id="UP001501599">
    <property type="component" value="Unassembled WGS sequence"/>
</dbReference>
<name>A0ABP5MDY8_9MICO</name>
<sequence length="75" mass="8007">MRIGTRWPVGDDAPASLPPILREAVAAEERALVDLGADTTGWGWTLTFLEGSPVVECDDGTRIALEGDGVLVERD</sequence>
<keyword evidence="2" id="KW-1185">Reference proteome</keyword>
<evidence type="ECO:0000313" key="1">
    <source>
        <dbReference type="EMBL" id="GAA2172837.1"/>
    </source>
</evidence>
<dbReference type="RefSeq" id="WP_344341621.1">
    <property type="nucleotide sequence ID" value="NZ_BAAAQT010000005.1"/>
</dbReference>
<gene>
    <name evidence="1" type="ORF">GCM10009846_12330</name>
</gene>
<accession>A0ABP5MDY8</accession>
<organism evidence="1 2">
    <name type="scientific">Agrococcus versicolor</name>
    <dbReference type="NCBI Taxonomy" id="501482"/>
    <lineage>
        <taxon>Bacteria</taxon>
        <taxon>Bacillati</taxon>
        <taxon>Actinomycetota</taxon>
        <taxon>Actinomycetes</taxon>
        <taxon>Micrococcales</taxon>
        <taxon>Microbacteriaceae</taxon>
        <taxon>Agrococcus</taxon>
    </lineage>
</organism>
<protein>
    <submittedName>
        <fullName evidence="1">Uncharacterized protein</fullName>
    </submittedName>
</protein>
<proteinExistence type="predicted"/>